<organism evidence="4 5">
    <name type="scientific">Planoprotostelium fungivorum</name>
    <dbReference type="NCBI Taxonomy" id="1890364"/>
    <lineage>
        <taxon>Eukaryota</taxon>
        <taxon>Amoebozoa</taxon>
        <taxon>Evosea</taxon>
        <taxon>Variosea</taxon>
        <taxon>Cavosteliida</taxon>
        <taxon>Cavosteliaceae</taxon>
        <taxon>Planoprotostelium</taxon>
    </lineage>
</organism>
<feature type="compositionally biased region" description="Pro residues" evidence="2">
    <location>
        <begin position="51"/>
        <end position="60"/>
    </location>
</feature>
<dbReference type="CDD" id="cd18186">
    <property type="entry name" value="BTB_POZ_ZBTB_KLHL-like"/>
    <property type="match status" value="1"/>
</dbReference>
<dbReference type="OrthoDB" id="10249567at2759"/>
<accession>A0A2P6NEL6</accession>
<feature type="region of interest" description="Disordered" evidence="2">
    <location>
        <begin position="180"/>
        <end position="208"/>
    </location>
</feature>
<dbReference type="InParanoid" id="A0A2P6NEL6"/>
<dbReference type="SUPFAM" id="SSF54695">
    <property type="entry name" value="POZ domain"/>
    <property type="match status" value="1"/>
</dbReference>
<keyword evidence="5" id="KW-1185">Reference proteome</keyword>
<proteinExistence type="predicted"/>
<dbReference type="Proteomes" id="UP000241769">
    <property type="component" value="Unassembled WGS sequence"/>
</dbReference>
<dbReference type="Pfam" id="PF13857">
    <property type="entry name" value="Ank_5"/>
    <property type="match status" value="1"/>
</dbReference>
<feature type="region of interest" description="Disordered" evidence="2">
    <location>
        <begin position="1"/>
        <end position="62"/>
    </location>
</feature>
<dbReference type="Gene3D" id="3.30.710.10">
    <property type="entry name" value="Potassium Channel Kv1.1, Chain A"/>
    <property type="match status" value="1"/>
</dbReference>
<dbReference type="STRING" id="1890364.A0A2P6NEL6"/>
<feature type="repeat" description="ANK" evidence="1">
    <location>
        <begin position="515"/>
        <end position="547"/>
    </location>
</feature>
<evidence type="ECO:0000259" key="3">
    <source>
        <dbReference type="PROSITE" id="PS50097"/>
    </source>
</evidence>
<protein>
    <submittedName>
        <fullName evidence="4">TD and POZ domain-containing protein 2-like</fullName>
    </submittedName>
</protein>
<dbReference type="SMART" id="SM00225">
    <property type="entry name" value="BTB"/>
    <property type="match status" value="1"/>
</dbReference>
<dbReference type="PROSITE" id="PS50097">
    <property type="entry name" value="BTB"/>
    <property type="match status" value="1"/>
</dbReference>
<comment type="caution">
    <text evidence="4">The sequence shown here is derived from an EMBL/GenBank/DDBJ whole genome shotgun (WGS) entry which is preliminary data.</text>
</comment>
<evidence type="ECO:0000313" key="5">
    <source>
        <dbReference type="Proteomes" id="UP000241769"/>
    </source>
</evidence>
<dbReference type="InterPro" id="IPR000210">
    <property type="entry name" value="BTB/POZ_dom"/>
</dbReference>
<feature type="compositionally biased region" description="Basic and acidic residues" evidence="2">
    <location>
        <begin position="181"/>
        <end position="191"/>
    </location>
</feature>
<dbReference type="PROSITE" id="PS50297">
    <property type="entry name" value="ANK_REP_REGION"/>
    <property type="match status" value="1"/>
</dbReference>
<keyword evidence="1" id="KW-0040">ANK repeat</keyword>
<feature type="compositionally biased region" description="Polar residues" evidence="2">
    <location>
        <begin position="192"/>
        <end position="205"/>
    </location>
</feature>
<dbReference type="PANTHER" id="PTHR24413">
    <property type="entry name" value="SPECKLE-TYPE POZ PROTEIN"/>
    <property type="match status" value="1"/>
</dbReference>
<evidence type="ECO:0000313" key="4">
    <source>
        <dbReference type="EMBL" id="PRP82399.1"/>
    </source>
</evidence>
<name>A0A2P6NEL6_9EUKA</name>
<dbReference type="AlphaFoldDB" id="A0A2P6NEL6"/>
<dbReference type="EMBL" id="MDYQ01000104">
    <property type="protein sequence ID" value="PRP82399.1"/>
    <property type="molecule type" value="Genomic_DNA"/>
</dbReference>
<dbReference type="InterPro" id="IPR036770">
    <property type="entry name" value="Ankyrin_rpt-contain_sf"/>
</dbReference>
<dbReference type="InterPro" id="IPR011333">
    <property type="entry name" value="SKP1/BTB/POZ_sf"/>
</dbReference>
<evidence type="ECO:0000256" key="2">
    <source>
        <dbReference type="SAM" id="MobiDB-lite"/>
    </source>
</evidence>
<dbReference type="InterPro" id="IPR002110">
    <property type="entry name" value="Ankyrin_rpt"/>
</dbReference>
<evidence type="ECO:0000256" key="1">
    <source>
        <dbReference type="PROSITE-ProRule" id="PRU00023"/>
    </source>
</evidence>
<sequence>MEEELPPADSNGKEEENFPEEERPEEVFEVNTKEEDAQENEEGVEEEMEPAPAPPPPPMTEAPRMMRELRDQVRRAEPPPRLTTMEELEHRIGRSSLTLGRRPGEEDEIAVFGAKMRSLGELKDFKHVDSILNDLNEMEDRHHRLSERQLEGRGWPLGPIVAIKNVKQLITQMRGTMQRSDALKEDLRKQETNNSHAESTTNKTNGHAPLVRKTSSIVRVAGGPVVSSNQGHVRANEDIKRIRIVLTDVLECIQNVWPNIETQLGFSEGFDRQINGHIRYNGIYLLITMSNLLSQKISRLSLDSSKTPVTLSDVVAQMEFIFNVHQLLQRFIREPVDPIWNKWLFILESLEEKYITLSETYPSIKGNGVHSQLRQKVKKEVRREEERDSEESQMTKAELSIAPKLEHILNTASPDEYEEFYRENKEDIDARVVDSKARTIKGKNRELSLHLIRERGEECKWNEDEGEKTKLGSIVEDQNNLLHLFFLSVDSEGEKEVELFQCIVEGSDVNYKNMFGETPLHIAMKRKLIRMSEMMIGKGADLMMKDNQGQTPMQCLNRAVAPYAEEKEKNGIQNFYGQGDMSRYLYSKDLSDVTFSLIDPSNSTIEIDIPAHRIVLCAQVPVFRAMLEGDQWIESRGKVVIRDVHPAAFRSMMEFCYTGRINLSIVDRITDVLVVADRFDFAQMKERMKVLIPTILSDQNVFSVLSAPGISNMRYLEDKVSRYILDRYEHLREDDVGEGRLGDRDYEFLFRAMEGLTRAR</sequence>
<dbReference type="Pfam" id="PF00651">
    <property type="entry name" value="BTB"/>
    <property type="match status" value="1"/>
</dbReference>
<feature type="domain" description="BTB" evidence="3">
    <location>
        <begin position="591"/>
        <end position="665"/>
    </location>
</feature>
<feature type="compositionally biased region" description="Acidic residues" evidence="2">
    <location>
        <begin position="36"/>
        <end position="49"/>
    </location>
</feature>
<gene>
    <name evidence="4" type="ORF">PROFUN_10175</name>
</gene>
<reference evidence="4 5" key="1">
    <citation type="journal article" date="2018" name="Genome Biol. Evol.">
        <title>Multiple Roots of Fruiting Body Formation in Amoebozoa.</title>
        <authorList>
            <person name="Hillmann F."/>
            <person name="Forbes G."/>
            <person name="Novohradska S."/>
            <person name="Ferling I."/>
            <person name="Riege K."/>
            <person name="Groth M."/>
            <person name="Westermann M."/>
            <person name="Marz M."/>
            <person name="Spaller T."/>
            <person name="Winckler T."/>
            <person name="Schaap P."/>
            <person name="Glockner G."/>
        </authorList>
    </citation>
    <scope>NUCLEOTIDE SEQUENCE [LARGE SCALE GENOMIC DNA]</scope>
    <source>
        <strain evidence="4 5">Jena</strain>
    </source>
</reference>
<feature type="compositionally biased region" description="Acidic residues" evidence="2">
    <location>
        <begin position="17"/>
        <end position="28"/>
    </location>
</feature>
<dbReference type="PROSITE" id="PS50088">
    <property type="entry name" value="ANK_REPEAT"/>
    <property type="match status" value="1"/>
</dbReference>
<dbReference type="Gene3D" id="1.25.40.20">
    <property type="entry name" value="Ankyrin repeat-containing domain"/>
    <property type="match status" value="1"/>
</dbReference>
<dbReference type="SUPFAM" id="SSF48403">
    <property type="entry name" value="Ankyrin repeat"/>
    <property type="match status" value="1"/>
</dbReference>